<reference evidence="1" key="1">
    <citation type="submission" date="2018-05" db="EMBL/GenBank/DDBJ databases">
        <title>Draft genome of Mucuna pruriens seed.</title>
        <authorList>
            <person name="Nnadi N.E."/>
            <person name="Vos R."/>
            <person name="Hasami M.H."/>
            <person name="Devisetty U.K."/>
            <person name="Aguiy J.C."/>
        </authorList>
    </citation>
    <scope>NUCLEOTIDE SEQUENCE [LARGE SCALE GENOMIC DNA]</scope>
    <source>
        <strain evidence="1">JCA_2017</strain>
    </source>
</reference>
<evidence type="ECO:0000313" key="1">
    <source>
        <dbReference type="EMBL" id="RDX73274.1"/>
    </source>
</evidence>
<sequence>MAYILKYVNDLPLAIKVLGSFLFHNDVSQWRSSLARMKEYHGCKSLIISEDHFIRMHDLLIKLGTSIVCEKSPKDKKMEQIMGLQRSP</sequence>
<dbReference type="InterPro" id="IPR042197">
    <property type="entry name" value="Apaf_helical"/>
</dbReference>
<comment type="caution">
    <text evidence="1">The sequence shown here is derived from an EMBL/GenBank/DDBJ whole genome shotgun (WGS) entry which is preliminary data.</text>
</comment>
<dbReference type="Gene3D" id="1.10.8.430">
    <property type="entry name" value="Helical domain of apoptotic protease-activating factors"/>
    <property type="match status" value="1"/>
</dbReference>
<protein>
    <submittedName>
        <fullName evidence="1">Uncharacterized protein</fullName>
    </submittedName>
</protein>
<feature type="non-terminal residue" evidence="1">
    <location>
        <position position="1"/>
    </location>
</feature>
<name>A0A371F4P2_MUCPR</name>
<gene>
    <name evidence="1" type="ORF">CR513_47148</name>
</gene>
<dbReference type="AlphaFoldDB" id="A0A371F4P2"/>
<evidence type="ECO:0000313" key="2">
    <source>
        <dbReference type="Proteomes" id="UP000257109"/>
    </source>
</evidence>
<dbReference type="Proteomes" id="UP000257109">
    <property type="component" value="Unassembled WGS sequence"/>
</dbReference>
<organism evidence="1 2">
    <name type="scientific">Mucuna pruriens</name>
    <name type="common">Velvet bean</name>
    <name type="synonym">Dolichos pruriens</name>
    <dbReference type="NCBI Taxonomy" id="157652"/>
    <lineage>
        <taxon>Eukaryota</taxon>
        <taxon>Viridiplantae</taxon>
        <taxon>Streptophyta</taxon>
        <taxon>Embryophyta</taxon>
        <taxon>Tracheophyta</taxon>
        <taxon>Spermatophyta</taxon>
        <taxon>Magnoliopsida</taxon>
        <taxon>eudicotyledons</taxon>
        <taxon>Gunneridae</taxon>
        <taxon>Pentapetalae</taxon>
        <taxon>rosids</taxon>
        <taxon>fabids</taxon>
        <taxon>Fabales</taxon>
        <taxon>Fabaceae</taxon>
        <taxon>Papilionoideae</taxon>
        <taxon>50 kb inversion clade</taxon>
        <taxon>NPAAA clade</taxon>
        <taxon>indigoferoid/millettioid clade</taxon>
        <taxon>Phaseoleae</taxon>
        <taxon>Mucuna</taxon>
    </lineage>
</organism>
<dbReference type="EMBL" id="QJKJ01010583">
    <property type="protein sequence ID" value="RDX73274.1"/>
    <property type="molecule type" value="Genomic_DNA"/>
</dbReference>
<accession>A0A371F4P2</accession>
<proteinExistence type="predicted"/>
<keyword evidence="2" id="KW-1185">Reference proteome</keyword>
<dbReference type="OrthoDB" id="1930487at2759"/>